<dbReference type="PANTHER" id="PTHR11207:SF0">
    <property type="entry name" value="RIBONUCLEASE 3"/>
    <property type="match status" value="1"/>
</dbReference>
<dbReference type="GO" id="GO:0003723">
    <property type="term" value="F:RNA binding"/>
    <property type="evidence" value="ECO:0007669"/>
    <property type="project" value="UniProtKB-UniRule"/>
</dbReference>
<feature type="region of interest" description="Disordered" evidence="6">
    <location>
        <begin position="179"/>
        <end position="205"/>
    </location>
</feature>
<evidence type="ECO:0000256" key="2">
    <source>
        <dbReference type="ARBA" id="ARBA00022759"/>
    </source>
</evidence>
<dbReference type="InterPro" id="IPR036389">
    <property type="entry name" value="RNase_III_sf"/>
</dbReference>
<dbReference type="Gene3D" id="1.10.1520.10">
    <property type="entry name" value="Ribonuclease III domain"/>
    <property type="match status" value="1"/>
</dbReference>
<dbReference type="SMART" id="SM00535">
    <property type="entry name" value="RIBOc"/>
    <property type="match status" value="1"/>
</dbReference>
<keyword evidence="4 5" id="KW-0694">RNA-binding</keyword>
<accession>A0A067QAW1</accession>
<dbReference type="SUPFAM" id="SSF54768">
    <property type="entry name" value="dsRNA-binding domain-like"/>
    <property type="match status" value="1"/>
</dbReference>
<dbReference type="PROSITE" id="PS50137">
    <property type="entry name" value="DS_RBD"/>
    <property type="match status" value="1"/>
</dbReference>
<organism evidence="9 10">
    <name type="scientific">Jaapia argillacea MUCL 33604</name>
    <dbReference type="NCBI Taxonomy" id="933084"/>
    <lineage>
        <taxon>Eukaryota</taxon>
        <taxon>Fungi</taxon>
        <taxon>Dikarya</taxon>
        <taxon>Basidiomycota</taxon>
        <taxon>Agaricomycotina</taxon>
        <taxon>Agaricomycetes</taxon>
        <taxon>Agaricomycetidae</taxon>
        <taxon>Jaapiales</taxon>
        <taxon>Jaapiaceae</taxon>
        <taxon>Jaapia</taxon>
    </lineage>
</organism>
<dbReference type="InterPro" id="IPR000999">
    <property type="entry name" value="RNase_III_dom"/>
</dbReference>
<evidence type="ECO:0000313" key="10">
    <source>
        <dbReference type="Proteomes" id="UP000027265"/>
    </source>
</evidence>
<dbReference type="AlphaFoldDB" id="A0A067QAW1"/>
<evidence type="ECO:0000256" key="5">
    <source>
        <dbReference type="PROSITE-ProRule" id="PRU00266"/>
    </source>
</evidence>
<dbReference type="GO" id="GO:0034475">
    <property type="term" value="P:U4 snRNA 3'-end processing"/>
    <property type="evidence" value="ECO:0007669"/>
    <property type="project" value="TreeGrafter"/>
</dbReference>
<feature type="compositionally biased region" description="Basic and acidic residues" evidence="6">
    <location>
        <begin position="268"/>
        <end position="278"/>
    </location>
</feature>
<keyword evidence="10" id="KW-1185">Reference proteome</keyword>
<dbReference type="GO" id="GO:0004525">
    <property type="term" value="F:ribonuclease III activity"/>
    <property type="evidence" value="ECO:0007669"/>
    <property type="project" value="InterPro"/>
</dbReference>
<dbReference type="OrthoDB" id="2392202at2759"/>
<protein>
    <recommendedName>
        <fullName evidence="11">RNase III domain-containing protein</fullName>
    </recommendedName>
</protein>
<dbReference type="CDD" id="cd00593">
    <property type="entry name" value="RIBOc"/>
    <property type="match status" value="1"/>
</dbReference>
<dbReference type="Gene3D" id="3.30.160.20">
    <property type="match status" value="1"/>
</dbReference>
<dbReference type="SUPFAM" id="SSF69065">
    <property type="entry name" value="RNase III domain-like"/>
    <property type="match status" value="1"/>
</dbReference>
<feature type="region of interest" description="Disordered" evidence="6">
    <location>
        <begin position="258"/>
        <end position="288"/>
    </location>
</feature>
<dbReference type="EMBL" id="KL197709">
    <property type="protein sequence ID" value="KDQ64198.1"/>
    <property type="molecule type" value="Genomic_DNA"/>
</dbReference>
<dbReference type="GO" id="GO:0005654">
    <property type="term" value="C:nucleoplasm"/>
    <property type="evidence" value="ECO:0007669"/>
    <property type="project" value="TreeGrafter"/>
</dbReference>
<evidence type="ECO:0000256" key="3">
    <source>
        <dbReference type="ARBA" id="ARBA00022801"/>
    </source>
</evidence>
<dbReference type="InParanoid" id="A0A067QAW1"/>
<evidence type="ECO:0000256" key="4">
    <source>
        <dbReference type="ARBA" id="ARBA00022884"/>
    </source>
</evidence>
<dbReference type="GO" id="GO:0006364">
    <property type="term" value="P:rRNA processing"/>
    <property type="evidence" value="ECO:0007669"/>
    <property type="project" value="TreeGrafter"/>
</dbReference>
<dbReference type="Proteomes" id="UP000027265">
    <property type="component" value="Unassembled WGS sequence"/>
</dbReference>
<feature type="domain" description="DRBM" evidence="7">
    <location>
        <begin position="205"/>
        <end position="282"/>
    </location>
</feature>
<dbReference type="PROSITE" id="PS50142">
    <property type="entry name" value="RNASE_3_2"/>
    <property type="match status" value="1"/>
</dbReference>
<dbReference type="Pfam" id="PF14622">
    <property type="entry name" value="Ribonucleas_3_3"/>
    <property type="match status" value="1"/>
</dbReference>
<evidence type="ECO:0000259" key="7">
    <source>
        <dbReference type="PROSITE" id="PS50137"/>
    </source>
</evidence>
<evidence type="ECO:0000256" key="1">
    <source>
        <dbReference type="ARBA" id="ARBA00022722"/>
    </source>
</evidence>
<dbReference type="STRING" id="933084.A0A067QAW1"/>
<keyword evidence="2" id="KW-0255">Endonuclease</keyword>
<dbReference type="InterPro" id="IPR014720">
    <property type="entry name" value="dsRBD_dom"/>
</dbReference>
<evidence type="ECO:0008006" key="11">
    <source>
        <dbReference type="Google" id="ProtNLM"/>
    </source>
</evidence>
<dbReference type="PANTHER" id="PTHR11207">
    <property type="entry name" value="RIBONUCLEASE III"/>
    <property type="match status" value="1"/>
</dbReference>
<keyword evidence="3" id="KW-0378">Hydrolase</keyword>
<keyword evidence="1" id="KW-0540">Nuclease</keyword>
<feature type="domain" description="RNase III" evidence="8">
    <location>
        <begin position="32"/>
        <end position="148"/>
    </location>
</feature>
<reference evidence="10" key="1">
    <citation type="journal article" date="2014" name="Proc. Natl. Acad. Sci. U.S.A.">
        <title>Extensive sampling of basidiomycete genomes demonstrates inadequacy of the white-rot/brown-rot paradigm for wood decay fungi.</title>
        <authorList>
            <person name="Riley R."/>
            <person name="Salamov A.A."/>
            <person name="Brown D.W."/>
            <person name="Nagy L.G."/>
            <person name="Floudas D."/>
            <person name="Held B.W."/>
            <person name="Levasseur A."/>
            <person name="Lombard V."/>
            <person name="Morin E."/>
            <person name="Otillar R."/>
            <person name="Lindquist E.A."/>
            <person name="Sun H."/>
            <person name="LaButti K.M."/>
            <person name="Schmutz J."/>
            <person name="Jabbour D."/>
            <person name="Luo H."/>
            <person name="Baker S.E."/>
            <person name="Pisabarro A.G."/>
            <person name="Walton J.D."/>
            <person name="Blanchette R.A."/>
            <person name="Henrissat B."/>
            <person name="Martin F."/>
            <person name="Cullen D."/>
            <person name="Hibbett D.S."/>
            <person name="Grigoriev I.V."/>
        </authorList>
    </citation>
    <scope>NUCLEOTIDE SEQUENCE [LARGE SCALE GENOMIC DNA]</scope>
    <source>
        <strain evidence="10">MUCL 33604</strain>
    </source>
</reference>
<evidence type="ECO:0000256" key="6">
    <source>
        <dbReference type="SAM" id="MobiDB-lite"/>
    </source>
</evidence>
<proteinExistence type="predicted"/>
<sequence>MPASTRKTINVDFGPEGLPPLPAIHSDHIRLQVFTHRSFFARPTHVFEDLADDPAPDNEILEHQGDSVLTLIVTDLLREMFPHLRVGPSTKIRGLVVGNTTLASISLQYRLPTRLRIHPAQAITLRASKNIQADLFESYIGGLYIDQGLDAVKGWLSRLFRPYITEAYRIVRIQHGLPPSPPATPPLGATSGYSPPPSPTSPTTGHLSLFNQYLAQQNRLIEWVYTDGHVPPGLEGIVTAKTTPIWAVKAIVDGEPFGSGQGRTKKAARNEAAKEGLEKMGVNVQSDP</sequence>
<name>A0A067QAW1_9AGAM</name>
<dbReference type="GO" id="GO:0006369">
    <property type="term" value="P:termination of RNA polymerase II transcription"/>
    <property type="evidence" value="ECO:0007669"/>
    <property type="project" value="TreeGrafter"/>
</dbReference>
<gene>
    <name evidence="9" type="ORF">JAAARDRAFT_27824</name>
</gene>
<evidence type="ECO:0000313" key="9">
    <source>
        <dbReference type="EMBL" id="KDQ64198.1"/>
    </source>
</evidence>
<dbReference type="HOGENOM" id="CLU_000907_2_0_1"/>
<evidence type="ECO:0000259" key="8">
    <source>
        <dbReference type="PROSITE" id="PS50142"/>
    </source>
</evidence>
<dbReference type="Pfam" id="PF00035">
    <property type="entry name" value="dsrm"/>
    <property type="match status" value="1"/>
</dbReference>